<dbReference type="InParanoid" id="A0A7M7RDK9"/>
<keyword evidence="4" id="KW-1185">Reference proteome</keyword>
<name>A0A7M7RDK9_STRPU</name>
<dbReference type="Pfam" id="PF01823">
    <property type="entry name" value="MACPF"/>
    <property type="match status" value="1"/>
</dbReference>
<dbReference type="KEGG" id="spu:579463"/>
<protein>
    <recommendedName>
        <fullName evidence="2">MACPF domain-containing protein</fullName>
    </recommendedName>
</protein>
<dbReference type="Proteomes" id="UP000007110">
    <property type="component" value="Unassembled WGS sequence"/>
</dbReference>
<keyword evidence="1" id="KW-0732">Signal</keyword>
<proteinExistence type="predicted"/>
<evidence type="ECO:0000313" key="3">
    <source>
        <dbReference type="EnsemblMetazoa" id="XP_784671"/>
    </source>
</evidence>
<feature type="chain" id="PRO_5029491147" description="MACPF domain-containing protein" evidence="1">
    <location>
        <begin position="26"/>
        <end position="614"/>
    </location>
</feature>
<dbReference type="GeneID" id="579463"/>
<evidence type="ECO:0000256" key="1">
    <source>
        <dbReference type="SAM" id="SignalP"/>
    </source>
</evidence>
<dbReference type="SMART" id="SM00457">
    <property type="entry name" value="MACPF"/>
    <property type="match status" value="1"/>
</dbReference>
<sequence>MSCRGMLVCVVGFVVLLAGLPLGNAQLPIPNSANYIGVGYNFIMGNPEGDSLNSGGVDPGLLASRNIFELTYDLGKKSKDNKYRVPDETEFLQRSSAFTTKEKSTFHGTKSYAKTLSSKVQESASLDAVFASVKFAGSHDYKQISEDEKKEGYVYFTEQTIQNLGTIRYLDELARADQFEITRNFYADVCGLPVTYESQKKNYMDFIDKWGTHVVTELQTGVRSGTTYRATRSSFVKLASEQRSDSLSLEGHYKIASASISVNMDKFTEDKSAEKKFGSQYTTYKVGSETLHEPISLKLLGLNELLADDKYWTTQASHEGTLCPVGWERPLIAANILKAYKGYIEYKNIAASTDLEVRIPLTWPDGQYALAKPARNGGTCPNTDYLTWDEGNRLEITQPLGANWWSKDTQHLSDNIFMESAQVYYCVKSVAQSSTTSWKWMPGSYCIYQFGNTCPNGFDSGYLKYDDDDTSSNQANGILPAGEYTSEYTLIRFCCRNDASPMHPIFLPTDSSFFLVRYFDNCQKVSGMTDTEEFFELDTMHAGLNVDNDDAEYGAFPQPGVVQHTRVKIFFCYYQPQTKAKRVDDAIERIKEELAKKFLDLLERDRDGMSMGDK</sequence>
<dbReference type="PANTHER" id="PTHR19324">
    <property type="entry name" value="PERFORIN-LIKE PROTEIN 1"/>
    <property type="match status" value="1"/>
</dbReference>
<accession>A0A7M7RDK9</accession>
<reference evidence="3" key="2">
    <citation type="submission" date="2021-01" db="UniProtKB">
        <authorList>
            <consortium name="EnsemblMetazoa"/>
        </authorList>
    </citation>
    <scope>IDENTIFICATION</scope>
</reference>
<dbReference type="PANTHER" id="PTHR19324:SF33">
    <property type="entry name" value="MUCIN-5AC"/>
    <property type="match status" value="1"/>
</dbReference>
<evidence type="ECO:0000313" key="4">
    <source>
        <dbReference type="Proteomes" id="UP000007110"/>
    </source>
</evidence>
<evidence type="ECO:0000259" key="2">
    <source>
        <dbReference type="PROSITE" id="PS51412"/>
    </source>
</evidence>
<reference evidence="4" key="1">
    <citation type="submission" date="2015-02" db="EMBL/GenBank/DDBJ databases">
        <title>Genome sequencing for Strongylocentrotus purpuratus.</title>
        <authorList>
            <person name="Murali S."/>
            <person name="Liu Y."/>
            <person name="Vee V."/>
            <person name="English A."/>
            <person name="Wang M."/>
            <person name="Skinner E."/>
            <person name="Han Y."/>
            <person name="Muzny D.M."/>
            <person name="Worley K.C."/>
            <person name="Gibbs R.A."/>
        </authorList>
    </citation>
    <scope>NUCLEOTIDE SEQUENCE</scope>
</reference>
<dbReference type="InterPro" id="IPR020864">
    <property type="entry name" value="MACPF"/>
</dbReference>
<dbReference type="AlphaFoldDB" id="A0A7M7RDK9"/>
<organism evidence="3 4">
    <name type="scientific">Strongylocentrotus purpuratus</name>
    <name type="common">Purple sea urchin</name>
    <dbReference type="NCBI Taxonomy" id="7668"/>
    <lineage>
        <taxon>Eukaryota</taxon>
        <taxon>Metazoa</taxon>
        <taxon>Echinodermata</taxon>
        <taxon>Eleutherozoa</taxon>
        <taxon>Echinozoa</taxon>
        <taxon>Echinoidea</taxon>
        <taxon>Euechinoidea</taxon>
        <taxon>Echinacea</taxon>
        <taxon>Camarodonta</taxon>
        <taxon>Echinidea</taxon>
        <taxon>Strongylocentrotidae</taxon>
        <taxon>Strongylocentrotus</taxon>
    </lineage>
</organism>
<feature type="domain" description="MACPF" evidence="2">
    <location>
        <begin position="18"/>
        <end position="364"/>
    </location>
</feature>
<dbReference type="PROSITE" id="PS51412">
    <property type="entry name" value="MACPF_2"/>
    <property type="match status" value="1"/>
</dbReference>
<dbReference type="InterPro" id="IPR031569">
    <property type="entry name" value="ApeC"/>
</dbReference>
<dbReference type="OrthoDB" id="5954510at2759"/>
<dbReference type="Pfam" id="PF16977">
    <property type="entry name" value="ApeC"/>
    <property type="match status" value="1"/>
</dbReference>
<dbReference type="RefSeq" id="XP_784671.4">
    <property type="nucleotide sequence ID" value="XM_779578.4"/>
</dbReference>
<dbReference type="EnsemblMetazoa" id="XM_779578">
    <property type="protein sequence ID" value="XP_784671"/>
    <property type="gene ID" value="LOC579463"/>
</dbReference>
<feature type="signal peptide" evidence="1">
    <location>
        <begin position="1"/>
        <end position="25"/>
    </location>
</feature>
<dbReference type="OMA" id="RNDASPM"/>